<reference evidence="4" key="3">
    <citation type="submission" date="2025-04" db="UniProtKB">
        <authorList>
            <consortium name="RefSeq"/>
        </authorList>
    </citation>
    <scope>IDENTIFICATION</scope>
    <source>
        <strain evidence="4">CBS 304.34</strain>
    </source>
</reference>
<proteinExistence type="predicted"/>
<dbReference type="EMBL" id="MU003720">
    <property type="protein sequence ID" value="KAF2802880.1"/>
    <property type="molecule type" value="Genomic_DNA"/>
</dbReference>
<dbReference type="OrthoDB" id="4424523at2759"/>
<dbReference type="Proteomes" id="UP000504636">
    <property type="component" value="Unplaced"/>
</dbReference>
<keyword evidence="3" id="KW-1185">Reference proteome</keyword>
<feature type="compositionally biased region" description="Acidic residues" evidence="1">
    <location>
        <begin position="134"/>
        <end position="152"/>
    </location>
</feature>
<feature type="region of interest" description="Disordered" evidence="1">
    <location>
        <begin position="133"/>
        <end position="154"/>
    </location>
</feature>
<organism evidence="2">
    <name type="scientific">Mytilinidion resinicola</name>
    <dbReference type="NCBI Taxonomy" id="574789"/>
    <lineage>
        <taxon>Eukaryota</taxon>
        <taxon>Fungi</taxon>
        <taxon>Dikarya</taxon>
        <taxon>Ascomycota</taxon>
        <taxon>Pezizomycotina</taxon>
        <taxon>Dothideomycetes</taxon>
        <taxon>Pleosporomycetidae</taxon>
        <taxon>Mytilinidiales</taxon>
        <taxon>Mytilinidiaceae</taxon>
        <taxon>Mytilinidion</taxon>
    </lineage>
</organism>
<reference evidence="4" key="2">
    <citation type="submission" date="2020-04" db="EMBL/GenBank/DDBJ databases">
        <authorList>
            <consortium name="NCBI Genome Project"/>
        </authorList>
    </citation>
    <scope>NUCLEOTIDE SEQUENCE</scope>
    <source>
        <strain evidence="4">CBS 304.34</strain>
    </source>
</reference>
<evidence type="ECO:0000313" key="3">
    <source>
        <dbReference type="Proteomes" id="UP000504636"/>
    </source>
</evidence>
<name>A0A6A6Y2J6_9PEZI</name>
<dbReference type="AlphaFoldDB" id="A0A6A6Y2J6"/>
<gene>
    <name evidence="2 4" type="ORF">BDZ99DRAFT_468564</name>
</gene>
<evidence type="ECO:0000313" key="2">
    <source>
        <dbReference type="EMBL" id="KAF2802880.1"/>
    </source>
</evidence>
<protein>
    <submittedName>
        <fullName evidence="2 4">Uncharacterized protein</fullName>
    </submittedName>
</protein>
<reference evidence="2 4" key="1">
    <citation type="journal article" date="2020" name="Stud. Mycol.">
        <title>101 Dothideomycetes genomes: a test case for predicting lifestyles and emergence of pathogens.</title>
        <authorList>
            <person name="Haridas S."/>
            <person name="Albert R."/>
            <person name="Binder M."/>
            <person name="Bloem J."/>
            <person name="Labutti K."/>
            <person name="Salamov A."/>
            <person name="Andreopoulos B."/>
            <person name="Baker S."/>
            <person name="Barry K."/>
            <person name="Bills G."/>
            <person name="Bluhm B."/>
            <person name="Cannon C."/>
            <person name="Castanera R."/>
            <person name="Culley D."/>
            <person name="Daum C."/>
            <person name="Ezra D."/>
            <person name="Gonzalez J."/>
            <person name="Henrissat B."/>
            <person name="Kuo A."/>
            <person name="Liang C."/>
            <person name="Lipzen A."/>
            <person name="Lutzoni F."/>
            <person name="Magnuson J."/>
            <person name="Mondo S."/>
            <person name="Nolan M."/>
            <person name="Ohm R."/>
            <person name="Pangilinan J."/>
            <person name="Park H.-J."/>
            <person name="Ramirez L."/>
            <person name="Alfaro M."/>
            <person name="Sun H."/>
            <person name="Tritt A."/>
            <person name="Yoshinaga Y."/>
            <person name="Zwiers L.-H."/>
            <person name="Turgeon B."/>
            <person name="Goodwin S."/>
            <person name="Spatafora J."/>
            <person name="Crous P."/>
            <person name="Grigoriev I."/>
        </authorList>
    </citation>
    <scope>NUCLEOTIDE SEQUENCE</scope>
    <source>
        <strain evidence="2 4">CBS 304.34</strain>
    </source>
</reference>
<evidence type="ECO:0000313" key="4">
    <source>
        <dbReference type="RefSeq" id="XP_033569844.1"/>
    </source>
</evidence>
<dbReference type="RefSeq" id="XP_033569844.1">
    <property type="nucleotide sequence ID" value="XM_033721281.1"/>
</dbReference>
<dbReference type="GeneID" id="54462174"/>
<evidence type="ECO:0000256" key="1">
    <source>
        <dbReference type="SAM" id="MobiDB-lite"/>
    </source>
</evidence>
<sequence length="193" mass="21429">MQHGLEVLKAPDLLSSMNMTVQEDRATLDGASVDTVRDVFKAWVEGDEAKEELSEAPYPGPFWYARYTYCVHVDAAALESVARAALEDAKRQEAVAQRAEAAGRPVPQLRSRDVGRIGFVNLVRLRLRNVVDDTGPEVDPEDEEHDEDEGDENAVRIPLVSLDPERYAELFSHATFDGLRSHRRKGDGVSLVG</sequence>
<accession>A0A6A6Y2J6</accession>